<evidence type="ECO:0000313" key="3">
    <source>
        <dbReference type="Proteomes" id="UP000053599"/>
    </source>
</evidence>
<gene>
    <name evidence="2" type="ORF">PV11_00594</name>
</gene>
<feature type="region of interest" description="Disordered" evidence="1">
    <location>
        <begin position="44"/>
        <end position="199"/>
    </location>
</feature>
<dbReference type="Proteomes" id="UP000053599">
    <property type="component" value="Unassembled WGS sequence"/>
</dbReference>
<name>A0A0D1W7V7_9EURO</name>
<feature type="compositionally biased region" description="Polar residues" evidence="1">
    <location>
        <begin position="61"/>
        <end position="70"/>
    </location>
</feature>
<dbReference type="HOGENOM" id="CLU_1199835_0_0_1"/>
<evidence type="ECO:0000313" key="2">
    <source>
        <dbReference type="EMBL" id="KIV84840.1"/>
    </source>
</evidence>
<reference evidence="2 3" key="1">
    <citation type="submission" date="2015-01" db="EMBL/GenBank/DDBJ databases">
        <title>The Genome Sequence of Exophiala sideris CBS121828.</title>
        <authorList>
            <consortium name="The Broad Institute Genomics Platform"/>
            <person name="Cuomo C."/>
            <person name="de Hoog S."/>
            <person name="Gorbushina A."/>
            <person name="Stielow B."/>
            <person name="Teixiera M."/>
            <person name="Abouelleil A."/>
            <person name="Chapman S.B."/>
            <person name="Priest M."/>
            <person name="Young S.K."/>
            <person name="Wortman J."/>
            <person name="Nusbaum C."/>
            <person name="Birren B."/>
        </authorList>
    </citation>
    <scope>NUCLEOTIDE SEQUENCE [LARGE SCALE GENOMIC DNA]</scope>
    <source>
        <strain evidence="2 3">CBS 121828</strain>
    </source>
</reference>
<protein>
    <submittedName>
        <fullName evidence="2">Uncharacterized protein</fullName>
    </submittedName>
</protein>
<evidence type="ECO:0000256" key="1">
    <source>
        <dbReference type="SAM" id="MobiDB-lite"/>
    </source>
</evidence>
<organism evidence="2 3">
    <name type="scientific">Exophiala sideris</name>
    <dbReference type="NCBI Taxonomy" id="1016849"/>
    <lineage>
        <taxon>Eukaryota</taxon>
        <taxon>Fungi</taxon>
        <taxon>Dikarya</taxon>
        <taxon>Ascomycota</taxon>
        <taxon>Pezizomycotina</taxon>
        <taxon>Eurotiomycetes</taxon>
        <taxon>Chaetothyriomycetidae</taxon>
        <taxon>Chaetothyriales</taxon>
        <taxon>Herpotrichiellaceae</taxon>
        <taxon>Exophiala</taxon>
    </lineage>
</organism>
<sequence>MPAAHPTKSSSTSGKPKEIDIITNEALLHHDEASRLAKSWLASAYSSEDNDEEQDDFEKTLANNSGQYSETGGLGYTEPTNPSGSGARGSDPATAFLRKQLLGRGQRATGHNQHTSAKPRPRHGAGKRDDSDDEDEGRSGLGRGKAKAGKKRPADTKTLKTASPDQPAHQPVSAARPGEVHQGAVGAPPKAAKKRGSSYLDEVLASRAAKKKKKFTKDSAD</sequence>
<proteinExistence type="predicted"/>
<dbReference type="AlphaFoldDB" id="A0A0D1W7V7"/>
<dbReference type="OrthoDB" id="4159597at2759"/>
<accession>A0A0D1W7V7</accession>
<dbReference type="EMBL" id="KN846951">
    <property type="protein sequence ID" value="KIV84840.1"/>
    <property type="molecule type" value="Genomic_DNA"/>
</dbReference>